<comment type="caution">
    <text evidence="1">The sequence shown here is derived from an EMBL/GenBank/DDBJ whole genome shotgun (WGS) entry which is preliminary data.</text>
</comment>
<dbReference type="EMBL" id="BARU01049396">
    <property type="protein sequence ID" value="GAH92965.1"/>
    <property type="molecule type" value="Genomic_DNA"/>
</dbReference>
<sequence>MREMRRVGGRVVVTVWEALERSPGYREFVVILERDFGPDPTAALSSP</sequence>
<proteinExistence type="predicted"/>
<protein>
    <submittedName>
        <fullName evidence="1">Uncharacterized protein</fullName>
    </submittedName>
</protein>
<dbReference type="AlphaFoldDB" id="X1KH87"/>
<name>X1KH87_9ZZZZ</name>
<gene>
    <name evidence="1" type="ORF">S03H2_72750</name>
</gene>
<reference evidence="1" key="1">
    <citation type="journal article" date="2014" name="Front. Microbiol.">
        <title>High frequency of phylogenetically diverse reductive dehalogenase-homologous genes in deep subseafloor sedimentary metagenomes.</title>
        <authorList>
            <person name="Kawai M."/>
            <person name="Futagami T."/>
            <person name="Toyoda A."/>
            <person name="Takaki Y."/>
            <person name="Nishi S."/>
            <person name="Hori S."/>
            <person name="Arai W."/>
            <person name="Tsubouchi T."/>
            <person name="Morono Y."/>
            <person name="Uchiyama I."/>
            <person name="Ito T."/>
            <person name="Fujiyama A."/>
            <person name="Inagaki F."/>
            <person name="Takami H."/>
        </authorList>
    </citation>
    <scope>NUCLEOTIDE SEQUENCE</scope>
    <source>
        <strain evidence="1">Expedition CK06-06</strain>
    </source>
</reference>
<evidence type="ECO:0000313" key="1">
    <source>
        <dbReference type="EMBL" id="GAH92965.1"/>
    </source>
</evidence>
<organism evidence="1">
    <name type="scientific">marine sediment metagenome</name>
    <dbReference type="NCBI Taxonomy" id="412755"/>
    <lineage>
        <taxon>unclassified sequences</taxon>
        <taxon>metagenomes</taxon>
        <taxon>ecological metagenomes</taxon>
    </lineage>
</organism>
<accession>X1KH87</accession>
<feature type="non-terminal residue" evidence="1">
    <location>
        <position position="47"/>
    </location>
</feature>